<evidence type="ECO:0000256" key="1">
    <source>
        <dbReference type="SAM" id="MobiDB-lite"/>
    </source>
</evidence>
<feature type="region of interest" description="Disordered" evidence="1">
    <location>
        <begin position="22"/>
        <end position="51"/>
    </location>
</feature>
<dbReference type="EMBL" id="KN817535">
    <property type="protein sequence ID" value="KJA24777.1"/>
    <property type="molecule type" value="Genomic_DNA"/>
</dbReference>
<proteinExistence type="predicted"/>
<feature type="compositionally biased region" description="Low complexity" evidence="1">
    <location>
        <begin position="103"/>
        <end position="125"/>
    </location>
</feature>
<feature type="region of interest" description="Disordered" evidence="1">
    <location>
        <begin position="449"/>
        <end position="470"/>
    </location>
</feature>
<organism evidence="2 3">
    <name type="scientific">Hypholoma sublateritium (strain FD-334 SS-4)</name>
    <dbReference type="NCBI Taxonomy" id="945553"/>
    <lineage>
        <taxon>Eukaryota</taxon>
        <taxon>Fungi</taxon>
        <taxon>Dikarya</taxon>
        <taxon>Basidiomycota</taxon>
        <taxon>Agaricomycotina</taxon>
        <taxon>Agaricomycetes</taxon>
        <taxon>Agaricomycetidae</taxon>
        <taxon>Agaricales</taxon>
        <taxon>Agaricineae</taxon>
        <taxon>Strophariaceae</taxon>
        <taxon>Hypholoma</taxon>
    </lineage>
</organism>
<dbReference type="Proteomes" id="UP000054270">
    <property type="component" value="Unassembled WGS sequence"/>
</dbReference>
<sequence length="470" mass="50765">MLYPPAAAAKSERLKKYGAAHAYHTPPSHSTYERATHTHGRPCTHFRAPSRPGVYLTRHETITGRSQEAIPTRAGTAHGQKAQPQNRHSACTAPPAVRHPLTHAHAPQPAGGAPPDYTRPRIALLPVPPPPAARVQHLPRIPRTTTGLQIRRGSRPTRRSASAPGPHPTPRSRPRTHRAADTFFLPLLGPGQRRCACNSHHATPIRGALRRRRASQMCPTLTVRRPVGMCAGGAVRTMAAQGGGGDRQAAMSVQQTSGWAKGGNCAARQQSPESTGPTNAANLTLSARLDGCRRAAATHMHGVEASARSQRCGCVRGVWVWERGRAYRREWAEGRMDERTGVAATSRRPRPVDDARRPSARIARLAADTAERNAAKPSHTPRPHVRRALTARPPSRSQPRTHTAATDFPRPAGSRAPGPLQRAADALQQHCSGRSSIRSCVEWKEGHDGINHAQNCLPGQKPARALPKPG</sequence>
<feature type="compositionally biased region" description="Polar residues" evidence="1">
    <location>
        <begin position="267"/>
        <end position="280"/>
    </location>
</feature>
<feature type="region of interest" description="Disordered" evidence="1">
    <location>
        <begin position="336"/>
        <end position="435"/>
    </location>
</feature>
<gene>
    <name evidence="2" type="ORF">HYPSUDRAFT_200327</name>
</gene>
<name>A0A0D2LC28_HYPSF</name>
<feature type="region of interest" description="Disordered" evidence="1">
    <location>
        <begin position="261"/>
        <end position="280"/>
    </location>
</feature>
<feature type="region of interest" description="Disordered" evidence="1">
    <location>
        <begin position="65"/>
        <end position="177"/>
    </location>
</feature>
<protein>
    <submittedName>
        <fullName evidence="2">Uncharacterized protein</fullName>
    </submittedName>
</protein>
<reference evidence="3" key="1">
    <citation type="submission" date="2014-04" db="EMBL/GenBank/DDBJ databases">
        <title>Evolutionary Origins and Diversification of the Mycorrhizal Mutualists.</title>
        <authorList>
            <consortium name="DOE Joint Genome Institute"/>
            <consortium name="Mycorrhizal Genomics Consortium"/>
            <person name="Kohler A."/>
            <person name="Kuo A."/>
            <person name="Nagy L.G."/>
            <person name="Floudas D."/>
            <person name="Copeland A."/>
            <person name="Barry K.W."/>
            <person name="Cichocki N."/>
            <person name="Veneault-Fourrey C."/>
            <person name="LaButti K."/>
            <person name="Lindquist E.A."/>
            <person name="Lipzen A."/>
            <person name="Lundell T."/>
            <person name="Morin E."/>
            <person name="Murat C."/>
            <person name="Riley R."/>
            <person name="Ohm R."/>
            <person name="Sun H."/>
            <person name="Tunlid A."/>
            <person name="Henrissat B."/>
            <person name="Grigoriev I.V."/>
            <person name="Hibbett D.S."/>
            <person name="Martin F."/>
        </authorList>
    </citation>
    <scope>NUCLEOTIDE SEQUENCE [LARGE SCALE GENOMIC DNA]</scope>
    <source>
        <strain evidence="3">FD-334 SS-4</strain>
    </source>
</reference>
<evidence type="ECO:0000313" key="2">
    <source>
        <dbReference type="EMBL" id="KJA24777.1"/>
    </source>
</evidence>
<dbReference type="AlphaFoldDB" id="A0A0D2LC28"/>
<accession>A0A0D2LC28</accession>
<keyword evidence="3" id="KW-1185">Reference proteome</keyword>
<evidence type="ECO:0000313" key="3">
    <source>
        <dbReference type="Proteomes" id="UP000054270"/>
    </source>
</evidence>
<feature type="compositionally biased region" description="Basic residues" evidence="1">
    <location>
        <begin position="379"/>
        <end position="389"/>
    </location>
</feature>
<feature type="compositionally biased region" description="Polar residues" evidence="1">
    <location>
        <begin position="395"/>
        <end position="404"/>
    </location>
</feature>